<feature type="repeat" description="TPR" evidence="3">
    <location>
        <begin position="124"/>
        <end position="157"/>
    </location>
</feature>
<evidence type="ECO:0000256" key="3">
    <source>
        <dbReference type="PROSITE-ProRule" id="PRU00339"/>
    </source>
</evidence>
<organism evidence="4">
    <name type="scientific">candidate division WOR-3 bacterium</name>
    <dbReference type="NCBI Taxonomy" id="2052148"/>
    <lineage>
        <taxon>Bacteria</taxon>
        <taxon>Bacteria division WOR-3</taxon>
    </lineage>
</organism>
<keyword evidence="2 3" id="KW-0802">TPR repeat</keyword>
<gene>
    <name evidence="4" type="ORF">ENX68_03400</name>
</gene>
<dbReference type="SMART" id="SM00028">
    <property type="entry name" value="TPR"/>
    <property type="match status" value="5"/>
</dbReference>
<dbReference type="SUPFAM" id="SSF48452">
    <property type="entry name" value="TPR-like"/>
    <property type="match status" value="1"/>
</dbReference>
<comment type="caution">
    <text evidence="4">The sequence shown here is derived from an EMBL/GenBank/DDBJ whole genome shotgun (WGS) entry which is preliminary data.</text>
</comment>
<name>A0A7V3RH06_UNCW3</name>
<protein>
    <submittedName>
        <fullName evidence="4">Tetratricopeptide repeat protein</fullName>
    </submittedName>
</protein>
<dbReference type="InterPro" id="IPR006597">
    <property type="entry name" value="Sel1-like"/>
</dbReference>
<dbReference type="Pfam" id="PF07719">
    <property type="entry name" value="TPR_2"/>
    <property type="match status" value="1"/>
</dbReference>
<dbReference type="InterPro" id="IPR013105">
    <property type="entry name" value="TPR_2"/>
</dbReference>
<feature type="repeat" description="TPR" evidence="3">
    <location>
        <begin position="50"/>
        <end position="83"/>
    </location>
</feature>
<dbReference type="Gene3D" id="1.25.40.10">
    <property type="entry name" value="Tetratricopeptide repeat domain"/>
    <property type="match status" value="3"/>
</dbReference>
<dbReference type="PROSITE" id="PS50293">
    <property type="entry name" value="TPR_REGION"/>
    <property type="match status" value="1"/>
</dbReference>
<dbReference type="PANTHER" id="PTHR12558:SF13">
    <property type="entry name" value="CELL DIVISION CYCLE PROTEIN 27 HOMOLOG"/>
    <property type="match status" value="1"/>
</dbReference>
<reference evidence="4" key="1">
    <citation type="journal article" date="2020" name="mSystems">
        <title>Genome- and Community-Level Interaction Insights into Carbon Utilization and Element Cycling Functions of Hydrothermarchaeota in Hydrothermal Sediment.</title>
        <authorList>
            <person name="Zhou Z."/>
            <person name="Liu Y."/>
            <person name="Xu W."/>
            <person name="Pan J."/>
            <person name="Luo Z.H."/>
            <person name="Li M."/>
        </authorList>
    </citation>
    <scope>NUCLEOTIDE SEQUENCE [LARGE SCALE GENOMIC DNA]</scope>
    <source>
        <strain evidence="4">SpSt-961</strain>
    </source>
</reference>
<dbReference type="EMBL" id="DTOZ01000082">
    <property type="protein sequence ID" value="HGE78030.1"/>
    <property type="molecule type" value="Genomic_DNA"/>
</dbReference>
<feature type="repeat" description="TPR" evidence="3">
    <location>
        <begin position="238"/>
        <end position="271"/>
    </location>
</feature>
<dbReference type="AlphaFoldDB" id="A0A7V3RH06"/>
<sequence length="290" mass="34086">MKDKFIIILILLTACSQKEVRINNARKFINQWNYDRALIEILKYREDKDSEVQYLLGYCYFGKNEYDQAKEYFKNSLGIDTIFKDSIINLYTNAAKKSLKISELKKAIYFYKTITELVPDYQESENLFLLGDLNFEQGNFIDALSAYLKAYAIDSTSELARRSIKNFLKILIELDSLQIAQKIALREYKRARTSENLLTLGEINFMLGKKYYEKGQYDSATVYFKEVVSAQEPKSLLDDACFYLGEIYYAGNNFEQALEYYKKVLRLNPYQKGELVQQAQMRIKEIKERQ</sequence>
<dbReference type="PROSITE" id="PS50005">
    <property type="entry name" value="TPR"/>
    <property type="match status" value="4"/>
</dbReference>
<keyword evidence="1" id="KW-0677">Repeat</keyword>
<evidence type="ECO:0000256" key="2">
    <source>
        <dbReference type="ARBA" id="ARBA00022803"/>
    </source>
</evidence>
<proteinExistence type="predicted"/>
<evidence type="ECO:0000256" key="1">
    <source>
        <dbReference type="ARBA" id="ARBA00022737"/>
    </source>
</evidence>
<dbReference type="Pfam" id="PF13181">
    <property type="entry name" value="TPR_8"/>
    <property type="match status" value="2"/>
</dbReference>
<feature type="repeat" description="TPR" evidence="3">
    <location>
        <begin position="201"/>
        <end position="234"/>
    </location>
</feature>
<dbReference type="InterPro" id="IPR011990">
    <property type="entry name" value="TPR-like_helical_dom_sf"/>
</dbReference>
<dbReference type="PANTHER" id="PTHR12558">
    <property type="entry name" value="CELL DIVISION CYCLE 16,23,27"/>
    <property type="match status" value="1"/>
</dbReference>
<accession>A0A7V3RH06</accession>
<dbReference type="SMART" id="SM00671">
    <property type="entry name" value="SEL1"/>
    <property type="match status" value="3"/>
</dbReference>
<evidence type="ECO:0000313" key="4">
    <source>
        <dbReference type="EMBL" id="HGE78030.1"/>
    </source>
</evidence>
<dbReference type="InterPro" id="IPR019734">
    <property type="entry name" value="TPR_rpt"/>
</dbReference>
<dbReference type="PROSITE" id="PS51257">
    <property type="entry name" value="PROKAR_LIPOPROTEIN"/>
    <property type="match status" value="1"/>
</dbReference>